<protein>
    <submittedName>
        <fullName evidence="2">Extracellular solute-binding protein</fullName>
    </submittedName>
</protein>
<proteinExistence type="predicted"/>
<accession>A0A7Y2PYT3</accession>
<reference evidence="2 3" key="1">
    <citation type="submission" date="2020-05" db="EMBL/GenBank/DDBJ databases">
        <title>MicrobeNet Type strains.</title>
        <authorList>
            <person name="Nicholson A.C."/>
        </authorList>
    </citation>
    <scope>NUCLEOTIDE SEQUENCE [LARGE SCALE GENOMIC DNA]</scope>
    <source>
        <strain evidence="2 3">JCM 14282</strain>
    </source>
</reference>
<organism evidence="2 3">
    <name type="scientific">Microbacterium ulmi</name>
    <dbReference type="NCBI Taxonomy" id="179095"/>
    <lineage>
        <taxon>Bacteria</taxon>
        <taxon>Bacillati</taxon>
        <taxon>Actinomycetota</taxon>
        <taxon>Actinomycetes</taxon>
        <taxon>Micrococcales</taxon>
        <taxon>Microbacteriaceae</taxon>
        <taxon>Microbacterium</taxon>
    </lineage>
</organism>
<gene>
    <name evidence="2" type="ORF">HLA99_07560</name>
</gene>
<dbReference type="SUPFAM" id="SSF53850">
    <property type="entry name" value="Periplasmic binding protein-like II"/>
    <property type="match status" value="1"/>
</dbReference>
<name>A0A7Y2PYT3_9MICO</name>
<sequence length="419" mass="45004">MRTTGRVALIAGMGLLLAGCTGTAPPAEGGIGGTVTLWYLEDPDSAFMPAIKEGFEATYPGTTVELTELPEDGFVTKVDTALLANQPPDVAFVYEPRWMKAGDILPLGDTIAEYDIDTDAMNAVALSECELDGELYCLGSLTGSVTLVYNKDLFDEAGVDYPSTDEPWTVDEYADAARRVSASLGGVWGATAEAPFTWMDRRTHFSDDGTMIEGFVDDPATIHVYDVLTGLAKDGAAPPPAETELATAADMLAAGRVAMAVTDTEYAAASLVQAGARWGVAPPPVEKAGDAPFVFVGTDKYGAFSDSSNPDTARALVAYIATEGNRLRVDVSDKPPLDSRLLPEWAGDDEGRQETVEVVSLRSNPGLFVPGFWEVTAPLFDYYAQMANGDVKPRDAIEEQAPIMQEKLDREWQTWEEIE</sequence>
<dbReference type="AlphaFoldDB" id="A0A7Y2PYT3"/>
<dbReference type="Pfam" id="PF01547">
    <property type="entry name" value="SBP_bac_1"/>
    <property type="match status" value="1"/>
</dbReference>
<dbReference type="InterPro" id="IPR006059">
    <property type="entry name" value="SBP"/>
</dbReference>
<keyword evidence="3" id="KW-1185">Reference proteome</keyword>
<evidence type="ECO:0000313" key="3">
    <source>
        <dbReference type="Proteomes" id="UP000543598"/>
    </source>
</evidence>
<evidence type="ECO:0000256" key="1">
    <source>
        <dbReference type="SAM" id="SignalP"/>
    </source>
</evidence>
<dbReference type="PROSITE" id="PS51257">
    <property type="entry name" value="PROKAR_LIPOPROTEIN"/>
    <property type="match status" value="1"/>
</dbReference>
<keyword evidence="1" id="KW-0732">Signal</keyword>
<dbReference type="Proteomes" id="UP000543598">
    <property type="component" value="Unassembled WGS sequence"/>
</dbReference>
<dbReference type="Gene3D" id="3.40.190.10">
    <property type="entry name" value="Periplasmic binding protein-like II"/>
    <property type="match status" value="1"/>
</dbReference>
<dbReference type="PANTHER" id="PTHR43649">
    <property type="entry name" value="ARABINOSE-BINDING PROTEIN-RELATED"/>
    <property type="match status" value="1"/>
</dbReference>
<feature type="signal peptide" evidence="1">
    <location>
        <begin position="1"/>
        <end position="26"/>
    </location>
</feature>
<feature type="chain" id="PRO_5031436770" evidence="1">
    <location>
        <begin position="27"/>
        <end position="419"/>
    </location>
</feature>
<dbReference type="RefSeq" id="WP_167036156.1">
    <property type="nucleotide sequence ID" value="NZ_BAAANA010000001.1"/>
</dbReference>
<dbReference type="InterPro" id="IPR050490">
    <property type="entry name" value="Bact_solute-bd_prot1"/>
</dbReference>
<evidence type="ECO:0000313" key="2">
    <source>
        <dbReference type="EMBL" id="NNH03701.1"/>
    </source>
</evidence>
<dbReference type="EMBL" id="JABEMB010000008">
    <property type="protein sequence ID" value="NNH03701.1"/>
    <property type="molecule type" value="Genomic_DNA"/>
</dbReference>
<dbReference type="PANTHER" id="PTHR43649:SF12">
    <property type="entry name" value="DIACETYLCHITOBIOSE BINDING PROTEIN DASA"/>
    <property type="match status" value="1"/>
</dbReference>
<comment type="caution">
    <text evidence="2">The sequence shown here is derived from an EMBL/GenBank/DDBJ whole genome shotgun (WGS) entry which is preliminary data.</text>
</comment>